<gene>
    <name evidence="1" type="primary">Acey_s0042.g555</name>
    <name evidence="1" type="ORF">Y032_0042g555</name>
</gene>
<name>A0A016UET2_9BILA</name>
<sequence>MAATLANESWSVHWIRSTASHVKSGQQTNRLRNYEHLFQEQLKKFVTLLLLRHKKPKPELESSLSCGSKCQPTQILFPLTIWCVSPPRNGTPKSNFENRCSRKTDWHQEFRFSYPSLRKNSTFPICHFPNLFKNRKLKEPKQFLYQYTRNRSLFEMNPQSPSKIPMRLRNISTKSKDIYHSST</sequence>
<keyword evidence="2" id="KW-1185">Reference proteome</keyword>
<proteinExistence type="predicted"/>
<protein>
    <submittedName>
        <fullName evidence="1">Uncharacterized protein</fullName>
    </submittedName>
</protein>
<dbReference type="AlphaFoldDB" id="A0A016UET2"/>
<dbReference type="EMBL" id="JARK01001378">
    <property type="protein sequence ID" value="EYC13829.1"/>
    <property type="molecule type" value="Genomic_DNA"/>
</dbReference>
<reference evidence="2" key="1">
    <citation type="journal article" date="2015" name="Nat. Genet.">
        <title>The genome and transcriptome of the zoonotic hookworm Ancylostoma ceylanicum identify infection-specific gene families.</title>
        <authorList>
            <person name="Schwarz E.M."/>
            <person name="Hu Y."/>
            <person name="Antoshechkin I."/>
            <person name="Miller M.M."/>
            <person name="Sternberg P.W."/>
            <person name="Aroian R.V."/>
        </authorList>
    </citation>
    <scope>NUCLEOTIDE SEQUENCE</scope>
    <source>
        <strain evidence="2">HY135</strain>
    </source>
</reference>
<dbReference type="Proteomes" id="UP000024635">
    <property type="component" value="Unassembled WGS sequence"/>
</dbReference>
<comment type="caution">
    <text evidence="1">The sequence shown here is derived from an EMBL/GenBank/DDBJ whole genome shotgun (WGS) entry which is preliminary data.</text>
</comment>
<accession>A0A016UET2</accession>
<evidence type="ECO:0000313" key="2">
    <source>
        <dbReference type="Proteomes" id="UP000024635"/>
    </source>
</evidence>
<organism evidence="1 2">
    <name type="scientific">Ancylostoma ceylanicum</name>
    <dbReference type="NCBI Taxonomy" id="53326"/>
    <lineage>
        <taxon>Eukaryota</taxon>
        <taxon>Metazoa</taxon>
        <taxon>Ecdysozoa</taxon>
        <taxon>Nematoda</taxon>
        <taxon>Chromadorea</taxon>
        <taxon>Rhabditida</taxon>
        <taxon>Rhabditina</taxon>
        <taxon>Rhabditomorpha</taxon>
        <taxon>Strongyloidea</taxon>
        <taxon>Ancylostomatidae</taxon>
        <taxon>Ancylostomatinae</taxon>
        <taxon>Ancylostoma</taxon>
    </lineage>
</organism>
<evidence type="ECO:0000313" key="1">
    <source>
        <dbReference type="EMBL" id="EYC13829.1"/>
    </source>
</evidence>